<dbReference type="STRING" id="398578.Daci_3226"/>
<proteinExistence type="predicted"/>
<dbReference type="RefSeq" id="WP_012205064.1">
    <property type="nucleotide sequence ID" value="NC_010002.1"/>
</dbReference>
<dbReference type="InterPro" id="IPR036619">
    <property type="entry name" value="NinB_sf"/>
</dbReference>
<evidence type="ECO:0000313" key="2">
    <source>
        <dbReference type="Proteomes" id="UP000000784"/>
    </source>
</evidence>
<dbReference type="GeneID" id="24117369"/>
<sequence length="132" mass="14993">MTDRLTLSLWEESQAHKAINHLWKNARVAVRQGRRMVAELRPEKRSDAQNAMLHALLTEIAKTREWAGAKRDVETWKRLLTAAWLRARGESVEVLPALDGCGIDVVFRRTSSLTRAECGELVDFIEAWRAGA</sequence>
<dbReference type="KEGG" id="dac:Daci_3226"/>
<evidence type="ECO:0000313" key="1">
    <source>
        <dbReference type="EMBL" id="ABX35864.1"/>
    </source>
</evidence>
<evidence type="ECO:0008006" key="3">
    <source>
        <dbReference type="Google" id="ProtNLM"/>
    </source>
</evidence>
<organism evidence="1 2">
    <name type="scientific">Delftia acidovorans (strain DSM 14801 / SPH-1)</name>
    <dbReference type="NCBI Taxonomy" id="398578"/>
    <lineage>
        <taxon>Bacteria</taxon>
        <taxon>Pseudomonadati</taxon>
        <taxon>Pseudomonadota</taxon>
        <taxon>Betaproteobacteria</taxon>
        <taxon>Burkholderiales</taxon>
        <taxon>Comamonadaceae</taxon>
        <taxon>Delftia</taxon>
    </lineage>
</organism>
<protein>
    <recommendedName>
        <fullName evidence="3">NinB family protein</fullName>
    </recommendedName>
</protein>
<dbReference type="Pfam" id="PF05772">
    <property type="entry name" value="NinB"/>
    <property type="match status" value="1"/>
</dbReference>
<dbReference type="HOGENOM" id="CLU_127009_1_0_4"/>
<dbReference type="Proteomes" id="UP000000784">
    <property type="component" value="Chromosome"/>
</dbReference>
<dbReference type="EMBL" id="CP000884">
    <property type="protein sequence ID" value="ABX35864.1"/>
    <property type="molecule type" value="Genomic_DNA"/>
</dbReference>
<name>A9BW48_DELAS</name>
<dbReference type="SUPFAM" id="SSF103370">
    <property type="entry name" value="NinB"/>
    <property type="match status" value="1"/>
</dbReference>
<accession>A9BW48</accession>
<keyword evidence="2" id="KW-1185">Reference proteome</keyword>
<dbReference type="Gene3D" id="1.10.3790.10">
    <property type="entry name" value="NinB"/>
    <property type="match status" value="1"/>
</dbReference>
<reference evidence="1 2" key="1">
    <citation type="journal article" date="2004" name="Appl. Environ. Microbiol.">
        <title>Mineralization of individual congeners of linear alkylbenzenesulfonate by defined pairs of heterotrophic bacteria.</title>
        <authorList>
            <person name="Schleheck D."/>
            <person name="Knepper T.P."/>
            <person name="Fischer K."/>
            <person name="Cook A.M."/>
        </authorList>
    </citation>
    <scope>NUCLEOTIDE SEQUENCE [LARGE SCALE GENOMIC DNA]</scope>
    <source>
        <strain evidence="2">DSM 14801 / SPH-1</strain>
    </source>
</reference>
<dbReference type="InterPro" id="IPR008711">
    <property type="entry name" value="Recombinase_NinB"/>
</dbReference>
<gene>
    <name evidence="1" type="ordered locus">Daci_3226</name>
</gene>
<dbReference type="AlphaFoldDB" id="A9BW48"/>
<reference evidence="2" key="2">
    <citation type="submission" date="2007-11" db="EMBL/GenBank/DDBJ databases">
        <title>Complete sequence of Delftia acidovorans DSM 14801 / SPH-1.</title>
        <authorList>
            <person name="Copeland A."/>
            <person name="Lucas S."/>
            <person name="Lapidus A."/>
            <person name="Barry K."/>
            <person name="Glavina del Rio T."/>
            <person name="Dalin E."/>
            <person name="Tice H."/>
            <person name="Pitluck S."/>
            <person name="Lowry S."/>
            <person name="Clum A."/>
            <person name="Schmutz J."/>
            <person name="Larimer F."/>
            <person name="Land M."/>
            <person name="Hauser L."/>
            <person name="Kyrpides N."/>
            <person name="Kim E."/>
            <person name="Schleheck D."/>
            <person name="Richardson P."/>
        </authorList>
    </citation>
    <scope>NUCLEOTIDE SEQUENCE [LARGE SCALE GENOMIC DNA]</scope>
    <source>
        <strain evidence="2">DSM 14801 / SPH-1</strain>
    </source>
</reference>